<evidence type="ECO:0000259" key="4">
    <source>
        <dbReference type="Pfam" id="PF03328"/>
    </source>
</evidence>
<dbReference type="EMBL" id="JACIDZ010000011">
    <property type="protein sequence ID" value="MBB4123262.1"/>
    <property type="molecule type" value="Genomic_DNA"/>
</dbReference>
<dbReference type="PANTHER" id="PTHR30502">
    <property type="entry name" value="2-KETO-3-DEOXY-L-RHAMNONATE ALDOLASE"/>
    <property type="match status" value="1"/>
</dbReference>
<name>A0A7W6PAE7_9HYPH</name>
<dbReference type="GO" id="GO:0016832">
    <property type="term" value="F:aldehyde-lyase activity"/>
    <property type="evidence" value="ECO:0007669"/>
    <property type="project" value="TreeGrafter"/>
</dbReference>
<feature type="domain" description="HpcH/HpaI aldolase/citrate lyase" evidence="4">
    <location>
        <begin position="25"/>
        <end position="212"/>
    </location>
</feature>
<dbReference type="GO" id="GO:0005737">
    <property type="term" value="C:cytoplasm"/>
    <property type="evidence" value="ECO:0007669"/>
    <property type="project" value="TreeGrafter"/>
</dbReference>
<dbReference type="InterPro" id="IPR005000">
    <property type="entry name" value="Aldolase/citrate-lyase_domain"/>
</dbReference>
<evidence type="ECO:0000313" key="5">
    <source>
        <dbReference type="EMBL" id="MBB4123262.1"/>
    </source>
</evidence>
<dbReference type="RefSeq" id="WP_210288077.1">
    <property type="nucleotide sequence ID" value="NZ_JACIDZ010000011.1"/>
</dbReference>
<comment type="caution">
    <text evidence="5">The sequence shown here is derived from an EMBL/GenBank/DDBJ whole genome shotgun (WGS) entry which is preliminary data.</text>
</comment>
<evidence type="ECO:0000256" key="3">
    <source>
        <dbReference type="ARBA" id="ARBA00023239"/>
    </source>
</evidence>
<dbReference type="InterPro" id="IPR040442">
    <property type="entry name" value="Pyrv_kinase-like_dom_sf"/>
</dbReference>
<organism evidence="5 6">
    <name type="scientific">Martelella radicis</name>
    <dbReference type="NCBI Taxonomy" id="1397476"/>
    <lineage>
        <taxon>Bacteria</taxon>
        <taxon>Pseudomonadati</taxon>
        <taxon>Pseudomonadota</taxon>
        <taxon>Alphaproteobacteria</taxon>
        <taxon>Hyphomicrobiales</taxon>
        <taxon>Aurantimonadaceae</taxon>
        <taxon>Martelella</taxon>
    </lineage>
</organism>
<keyword evidence="2" id="KW-0479">Metal-binding</keyword>
<sequence>MTRKSPEAAAIGLAICVMGTVETVAVARRTGFDFLVVDMEHGRIGLDQMTDICVAGLLAGLPVYARVTGPASPDIARVLDCGATGVIVPHVDTLQQAEAIVEKTRFLPTGSRALPGPLAITGFEPVPVAELVDKAEASTQVIAMVESLSGLEAAEQIATLDGIDGLMIGSNDLAAALGCPGDIANDAVVEAFAAIGRAAKRKGKTFGVMGLPPERVREQALDFGARMIVATNEINLLFEGAQRTLGDFRKITERG</sequence>
<dbReference type="PANTHER" id="PTHR30502:SF0">
    <property type="entry name" value="PHOSPHOENOLPYRUVATE CARBOXYLASE FAMILY PROTEIN"/>
    <property type="match status" value="1"/>
</dbReference>
<accession>A0A7W6PAE7</accession>
<dbReference type="InterPro" id="IPR050251">
    <property type="entry name" value="HpcH-HpaI_aldolase"/>
</dbReference>
<evidence type="ECO:0000256" key="2">
    <source>
        <dbReference type="ARBA" id="ARBA00022723"/>
    </source>
</evidence>
<dbReference type="Gene3D" id="3.20.20.60">
    <property type="entry name" value="Phosphoenolpyruvate-binding domains"/>
    <property type="match status" value="1"/>
</dbReference>
<dbReference type="AlphaFoldDB" id="A0A7W6PAE7"/>
<dbReference type="InterPro" id="IPR015813">
    <property type="entry name" value="Pyrv/PenolPyrv_kinase-like_dom"/>
</dbReference>
<gene>
    <name evidence="5" type="ORF">GGR30_003205</name>
</gene>
<comment type="similarity">
    <text evidence="1">Belongs to the HpcH/HpaI aldolase family.</text>
</comment>
<dbReference type="GO" id="GO:0046872">
    <property type="term" value="F:metal ion binding"/>
    <property type="evidence" value="ECO:0007669"/>
    <property type="project" value="UniProtKB-KW"/>
</dbReference>
<dbReference type="Proteomes" id="UP000530571">
    <property type="component" value="Unassembled WGS sequence"/>
</dbReference>
<protein>
    <submittedName>
        <fullName evidence="5">2-keto-3-deoxy-L-rhamnonate aldolase RhmA</fullName>
    </submittedName>
</protein>
<reference evidence="5 6" key="1">
    <citation type="submission" date="2020-08" db="EMBL/GenBank/DDBJ databases">
        <title>Genomic Encyclopedia of Type Strains, Phase IV (KMG-IV): sequencing the most valuable type-strain genomes for metagenomic binning, comparative biology and taxonomic classification.</title>
        <authorList>
            <person name="Goeker M."/>
        </authorList>
    </citation>
    <scope>NUCLEOTIDE SEQUENCE [LARGE SCALE GENOMIC DNA]</scope>
    <source>
        <strain evidence="5 6">DSM 28101</strain>
    </source>
</reference>
<dbReference type="SUPFAM" id="SSF51621">
    <property type="entry name" value="Phosphoenolpyruvate/pyruvate domain"/>
    <property type="match status" value="1"/>
</dbReference>
<proteinExistence type="inferred from homology"/>
<evidence type="ECO:0000256" key="1">
    <source>
        <dbReference type="ARBA" id="ARBA00005568"/>
    </source>
</evidence>
<keyword evidence="3" id="KW-0456">Lyase</keyword>
<evidence type="ECO:0000313" key="6">
    <source>
        <dbReference type="Proteomes" id="UP000530571"/>
    </source>
</evidence>
<keyword evidence="6" id="KW-1185">Reference proteome</keyword>
<dbReference type="Pfam" id="PF03328">
    <property type="entry name" value="HpcH_HpaI"/>
    <property type="match status" value="1"/>
</dbReference>